<dbReference type="InterPro" id="IPR043128">
    <property type="entry name" value="Rev_trsase/Diguanyl_cyclase"/>
</dbReference>
<comment type="caution">
    <text evidence="10">The sequence shown here is derived from an EMBL/GenBank/DDBJ whole genome shotgun (WGS) entry which is preliminary data.</text>
</comment>
<organism evidence="10 11">
    <name type="scientific">Coptotermes formosanus</name>
    <name type="common">Formosan subterranean termite</name>
    <dbReference type="NCBI Taxonomy" id="36987"/>
    <lineage>
        <taxon>Eukaryota</taxon>
        <taxon>Metazoa</taxon>
        <taxon>Ecdysozoa</taxon>
        <taxon>Arthropoda</taxon>
        <taxon>Hexapoda</taxon>
        <taxon>Insecta</taxon>
        <taxon>Pterygota</taxon>
        <taxon>Neoptera</taxon>
        <taxon>Polyneoptera</taxon>
        <taxon>Dictyoptera</taxon>
        <taxon>Blattodea</taxon>
        <taxon>Blattoidea</taxon>
        <taxon>Termitoidae</taxon>
        <taxon>Rhinotermitidae</taxon>
        <taxon>Coptotermes</taxon>
    </lineage>
</organism>
<evidence type="ECO:0000256" key="1">
    <source>
        <dbReference type="ARBA" id="ARBA00012493"/>
    </source>
</evidence>
<feature type="domain" description="Reverse transcriptase RNase H-like" evidence="9">
    <location>
        <begin position="301"/>
        <end position="399"/>
    </location>
</feature>
<sequence>MPHQGLHEIRTEDAVPIKMNPYRVPYALRDEMKNQLDDMLRRGVITLCPSPWAAPVILVPTQSPDGTKRFRFCTDFRGLNSVTTTPVYPVPDIKSNLSLMAGSKYLTVLEIENAYWNIHIKDEDKDKTGFVSPFGSFRYEKMAFGLAGAPATFSRVMDAVVVGLRDVECLVYLDDILIFSAVTEEHARRMRSVCDSIREANFKVGCAKCTFAAPKVVDFSHVLSREGVSPDQNKVTAIWNFPRPKTVRDVTGFLGLSGYYRSFIKEYAAISWLLTQLTEKNEKVEWSETQQISFALSQPRFDLPFILSCDASNYAVSAILSHLQNAKERPISFASRMSNKAEKNCSATHKELLAVVFGTQVHRCYPYGRKFKIVTDHAAPKWQITVKNHQCVRLTRWVLGPLCKLCVNGSPRGFPLSYQI</sequence>
<keyword evidence="5" id="KW-0255">Endonuclease</keyword>
<protein>
    <recommendedName>
        <fullName evidence="1">RNA-directed DNA polymerase</fullName>
        <ecNumber evidence="1">2.7.7.49</ecNumber>
    </recommendedName>
</protein>
<dbReference type="AlphaFoldDB" id="A0A6L2PQS4"/>
<accession>A0A6L2PQS4</accession>
<dbReference type="OrthoDB" id="420169at2759"/>
<dbReference type="InterPro" id="IPR000477">
    <property type="entry name" value="RT_dom"/>
</dbReference>
<keyword evidence="11" id="KW-1185">Reference proteome</keyword>
<dbReference type="InterPro" id="IPR041373">
    <property type="entry name" value="RT_RNaseH"/>
</dbReference>
<dbReference type="CDD" id="cd09274">
    <property type="entry name" value="RNase_HI_RT_Ty3"/>
    <property type="match status" value="1"/>
</dbReference>
<evidence type="ECO:0000256" key="6">
    <source>
        <dbReference type="ARBA" id="ARBA00022801"/>
    </source>
</evidence>
<evidence type="ECO:0000256" key="2">
    <source>
        <dbReference type="ARBA" id="ARBA00022679"/>
    </source>
</evidence>
<dbReference type="PANTHER" id="PTHR37984:SF5">
    <property type="entry name" value="PROTEIN NYNRIN-LIKE"/>
    <property type="match status" value="1"/>
</dbReference>
<evidence type="ECO:0000313" key="10">
    <source>
        <dbReference type="EMBL" id="GFG32918.1"/>
    </source>
</evidence>
<dbReference type="PANTHER" id="PTHR37984">
    <property type="entry name" value="PROTEIN CBG26694"/>
    <property type="match status" value="1"/>
</dbReference>
<dbReference type="Pfam" id="PF00078">
    <property type="entry name" value="RVT_1"/>
    <property type="match status" value="1"/>
</dbReference>
<evidence type="ECO:0000259" key="9">
    <source>
        <dbReference type="Pfam" id="PF17917"/>
    </source>
</evidence>
<dbReference type="InParanoid" id="A0A6L2PQS4"/>
<evidence type="ECO:0000313" key="11">
    <source>
        <dbReference type="Proteomes" id="UP000502823"/>
    </source>
</evidence>
<proteinExistence type="predicted"/>
<keyword evidence="2" id="KW-0808">Transferase</keyword>
<name>A0A6L2PQS4_COPFO</name>
<dbReference type="Proteomes" id="UP000502823">
    <property type="component" value="Unassembled WGS sequence"/>
</dbReference>
<keyword evidence="3" id="KW-0548">Nucleotidyltransferase</keyword>
<keyword evidence="4" id="KW-0540">Nuclease</keyword>
<reference evidence="11" key="1">
    <citation type="submission" date="2020-01" db="EMBL/GenBank/DDBJ databases">
        <title>Draft genome sequence of the Termite Coptotermes fromosanus.</title>
        <authorList>
            <person name="Itakura S."/>
            <person name="Yosikawa Y."/>
            <person name="Umezawa K."/>
        </authorList>
    </citation>
    <scope>NUCLEOTIDE SEQUENCE [LARGE SCALE GENOMIC DNA]</scope>
</reference>
<dbReference type="FunFam" id="3.30.70.270:FF:000020">
    <property type="entry name" value="Transposon Tf2-6 polyprotein-like Protein"/>
    <property type="match status" value="1"/>
</dbReference>
<evidence type="ECO:0000256" key="3">
    <source>
        <dbReference type="ARBA" id="ARBA00022695"/>
    </source>
</evidence>
<evidence type="ECO:0000259" key="8">
    <source>
        <dbReference type="Pfam" id="PF00078"/>
    </source>
</evidence>
<dbReference type="GO" id="GO:0004519">
    <property type="term" value="F:endonuclease activity"/>
    <property type="evidence" value="ECO:0007669"/>
    <property type="project" value="UniProtKB-KW"/>
</dbReference>
<dbReference type="Gene3D" id="3.10.10.10">
    <property type="entry name" value="HIV Type 1 Reverse Transcriptase, subunit A, domain 1"/>
    <property type="match status" value="1"/>
</dbReference>
<dbReference type="EC" id="2.7.7.49" evidence="1"/>
<dbReference type="Pfam" id="PF17917">
    <property type="entry name" value="RT_RNaseH"/>
    <property type="match status" value="1"/>
</dbReference>
<dbReference type="Gene3D" id="3.30.70.270">
    <property type="match status" value="2"/>
</dbReference>
<evidence type="ECO:0000256" key="5">
    <source>
        <dbReference type="ARBA" id="ARBA00022759"/>
    </source>
</evidence>
<evidence type="ECO:0000256" key="4">
    <source>
        <dbReference type="ARBA" id="ARBA00022722"/>
    </source>
</evidence>
<feature type="domain" description="Reverse transcriptase" evidence="8">
    <location>
        <begin position="67"/>
        <end position="213"/>
    </location>
</feature>
<gene>
    <name evidence="10" type="ORF">Cfor_11524</name>
</gene>
<evidence type="ECO:0000256" key="7">
    <source>
        <dbReference type="ARBA" id="ARBA00022918"/>
    </source>
</evidence>
<keyword evidence="6" id="KW-0378">Hydrolase</keyword>
<dbReference type="InterPro" id="IPR050951">
    <property type="entry name" value="Retrovirus_Pol_polyprotein"/>
</dbReference>
<dbReference type="GO" id="GO:0003964">
    <property type="term" value="F:RNA-directed DNA polymerase activity"/>
    <property type="evidence" value="ECO:0007669"/>
    <property type="project" value="UniProtKB-KW"/>
</dbReference>
<dbReference type="GO" id="GO:0016787">
    <property type="term" value="F:hydrolase activity"/>
    <property type="evidence" value="ECO:0007669"/>
    <property type="project" value="UniProtKB-KW"/>
</dbReference>
<dbReference type="CDD" id="cd01647">
    <property type="entry name" value="RT_LTR"/>
    <property type="match status" value="1"/>
</dbReference>
<dbReference type="FunFam" id="3.10.20.370:FF:000001">
    <property type="entry name" value="Retrovirus-related Pol polyprotein from transposon 17.6-like protein"/>
    <property type="match status" value="1"/>
</dbReference>
<keyword evidence="7" id="KW-0695">RNA-directed DNA polymerase</keyword>
<dbReference type="InterPro" id="IPR043502">
    <property type="entry name" value="DNA/RNA_pol_sf"/>
</dbReference>
<dbReference type="EMBL" id="BLKM01004955">
    <property type="protein sequence ID" value="GFG32918.1"/>
    <property type="molecule type" value="Genomic_DNA"/>
</dbReference>
<dbReference type="SUPFAM" id="SSF56672">
    <property type="entry name" value="DNA/RNA polymerases"/>
    <property type="match status" value="1"/>
</dbReference>